<organism evidence="2 3">
    <name type="scientific">Niallia taxi</name>
    <dbReference type="NCBI Taxonomy" id="2499688"/>
    <lineage>
        <taxon>Bacteria</taxon>
        <taxon>Bacillati</taxon>
        <taxon>Bacillota</taxon>
        <taxon>Bacilli</taxon>
        <taxon>Bacillales</taxon>
        <taxon>Bacillaceae</taxon>
        <taxon>Niallia</taxon>
    </lineage>
</organism>
<proteinExistence type="predicted"/>
<reference evidence="2 3" key="1">
    <citation type="submission" date="2019-01" db="EMBL/GenBank/DDBJ databases">
        <title>Bacillus sp. M5HDSG1-1, whole genome shotgun sequence.</title>
        <authorList>
            <person name="Tuo L."/>
        </authorList>
    </citation>
    <scope>NUCLEOTIDE SEQUENCE [LARGE SCALE GENOMIC DNA]</scope>
    <source>
        <strain evidence="2 3">M5HDSG1-1</strain>
    </source>
</reference>
<evidence type="ECO:0000313" key="2">
    <source>
        <dbReference type="EMBL" id="RVT67449.1"/>
    </source>
</evidence>
<dbReference type="Pfam" id="PF01261">
    <property type="entry name" value="AP_endonuc_2"/>
    <property type="match status" value="1"/>
</dbReference>
<name>A0A3S3SNC1_9BACI</name>
<dbReference type="SUPFAM" id="SSF51658">
    <property type="entry name" value="Xylose isomerase-like"/>
    <property type="match status" value="1"/>
</dbReference>
<keyword evidence="3" id="KW-1185">Reference proteome</keyword>
<evidence type="ECO:0000313" key="3">
    <source>
        <dbReference type="Proteomes" id="UP000288024"/>
    </source>
</evidence>
<sequence>MKIGLNQGTTLENSSLEKDLELCEKYGYDYIEIRSIDQLKDYLKTHSLEDLAAYFQTHHIKPLSLNALVFFNNRTEEEYAALREEFKEMLEIAKVIDCKNIVVVPFVSEQKILRKDIIKSSVETLRDLSDLAEPYGVKLAIEFIGHPHATINTLEFANQVVKEVDRHNVGIVFDTFQYYAMNSTLESLENTDPAKIFIFHINDVEDYQPGILMDVDRVYPGHGAIDLDSILAILKDKGVDHVSVELFRPEYYQLDAEEVIKTAKETTMQVISKHFEVEKAL</sequence>
<dbReference type="AlphaFoldDB" id="A0A3S3SNC1"/>
<keyword evidence="2" id="KW-0413">Isomerase</keyword>
<dbReference type="PANTHER" id="PTHR12110">
    <property type="entry name" value="HYDROXYPYRUVATE ISOMERASE"/>
    <property type="match status" value="1"/>
</dbReference>
<dbReference type="InterPro" id="IPR013022">
    <property type="entry name" value="Xyl_isomerase-like_TIM-brl"/>
</dbReference>
<evidence type="ECO:0000259" key="1">
    <source>
        <dbReference type="Pfam" id="PF01261"/>
    </source>
</evidence>
<protein>
    <submittedName>
        <fullName evidence="2">Sugar phosphate isomerase/epimerase</fullName>
    </submittedName>
</protein>
<dbReference type="PANTHER" id="PTHR12110:SF21">
    <property type="entry name" value="XYLOSE ISOMERASE-LIKE TIM BARREL DOMAIN-CONTAINING PROTEIN"/>
    <property type="match status" value="1"/>
</dbReference>
<dbReference type="InterPro" id="IPR036237">
    <property type="entry name" value="Xyl_isomerase-like_sf"/>
</dbReference>
<dbReference type="Proteomes" id="UP000288024">
    <property type="component" value="Unassembled WGS sequence"/>
</dbReference>
<comment type="caution">
    <text evidence="2">The sequence shown here is derived from an EMBL/GenBank/DDBJ whole genome shotgun (WGS) entry which is preliminary data.</text>
</comment>
<dbReference type="GO" id="GO:0016853">
    <property type="term" value="F:isomerase activity"/>
    <property type="evidence" value="ECO:0007669"/>
    <property type="project" value="UniProtKB-KW"/>
</dbReference>
<dbReference type="InterPro" id="IPR050312">
    <property type="entry name" value="IolE/XylAMocC-like"/>
</dbReference>
<accession>A0A3S3SNC1</accession>
<feature type="domain" description="Xylose isomerase-like TIM barrel" evidence="1">
    <location>
        <begin position="20"/>
        <end position="262"/>
    </location>
</feature>
<dbReference type="EMBL" id="RZTZ01000001">
    <property type="protein sequence ID" value="RVT67449.1"/>
    <property type="molecule type" value="Genomic_DNA"/>
</dbReference>
<gene>
    <name evidence="2" type="ORF">EM808_02935</name>
</gene>
<dbReference type="Gene3D" id="3.20.20.150">
    <property type="entry name" value="Divalent-metal-dependent TIM barrel enzymes"/>
    <property type="match status" value="1"/>
</dbReference>
<dbReference type="RefSeq" id="WP_127735571.1">
    <property type="nucleotide sequence ID" value="NZ_RZTZ01000001.1"/>
</dbReference>